<dbReference type="Proteomes" id="UP000077363">
    <property type="component" value="Chromosome"/>
</dbReference>
<dbReference type="GO" id="GO:0016020">
    <property type="term" value="C:membrane"/>
    <property type="evidence" value="ECO:0007669"/>
    <property type="project" value="InterPro"/>
</dbReference>
<dbReference type="PATRIC" id="fig|1182568.3.peg.80"/>
<accession>A0A172T695</accession>
<comment type="similarity">
    <text evidence="2">Belongs to the CDP-alcohol phosphatidyltransferase class-I family.</text>
</comment>
<keyword evidence="1 2" id="KW-0808">Transferase</keyword>
<dbReference type="AlphaFoldDB" id="A0A172T695"/>
<gene>
    <name evidence="3" type="ORF">SU48_00390</name>
</gene>
<dbReference type="Pfam" id="PF01066">
    <property type="entry name" value="CDP-OH_P_transf"/>
    <property type="match status" value="1"/>
</dbReference>
<dbReference type="EMBL" id="CP011387">
    <property type="protein sequence ID" value="ANE42474.1"/>
    <property type="molecule type" value="Genomic_DNA"/>
</dbReference>
<evidence type="ECO:0000313" key="3">
    <source>
        <dbReference type="EMBL" id="ANE42474.1"/>
    </source>
</evidence>
<reference evidence="3 4" key="1">
    <citation type="submission" date="2015-01" db="EMBL/GenBank/DDBJ databases">
        <title>Deinococcus puniceus/DY1/ whole genome sequencing.</title>
        <authorList>
            <person name="Kim M.K."/>
            <person name="Srinivasan S."/>
            <person name="Lee J.-J."/>
        </authorList>
    </citation>
    <scope>NUCLEOTIDE SEQUENCE [LARGE SCALE GENOMIC DNA]</scope>
    <source>
        <strain evidence="3 4">DY1</strain>
    </source>
</reference>
<dbReference type="KEGG" id="dpu:SU48_00390"/>
<name>A0A172T695_9DEIO</name>
<dbReference type="PROSITE" id="PS00379">
    <property type="entry name" value="CDP_ALCOHOL_P_TRANSF"/>
    <property type="match status" value="1"/>
</dbReference>
<dbReference type="STRING" id="1182568.SU48_00390"/>
<evidence type="ECO:0000313" key="4">
    <source>
        <dbReference type="Proteomes" id="UP000077363"/>
    </source>
</evidence>
<dbReference type="GO" id="GO:0008654">
    <property type="term" value="P:phospholipid biosynthetic process"/>
    <property type="evidence" value="ECO:0007669"/>
    <property type="project" value="InterPro"/>
</dbReference>
<evidence type="ECO:0000256" key="2">
    <source>
        <dbReference type="RuleBase" id="RU003750"/>
    </source>
</evidence>
<dbReference type="InterPro" id="IPR048254">
    <property type="entry name" value="CDP_ALCOHOL_P_TRANSF_CS"/>
</dbReference>
<dbReference type="Gene3D" id="1.20.120.1760">
    <property type="match status" value="1"/>
</dbReference>
<evidence type="ECO:0000256" key="1">
    <source>
        <dbReference type="ARBA" id="ARBA00022679"/>
    </source>
</evidence>
<dbReference type="InterPro" id="IPR000462">
    <property type="entry name" value="CDP-OH_P_trans"/>
</dbReference>
<keyword evidence="4" id="KW-1185">Reference proteome</keyword>
<proteinExistence type="inferred from homology"/>
<sequence length="274" mass="29844">MGTMSAPSSPPLAQTRKARPGIEWAAERLFRPLAQRLIPPFAERGVNPAYLVLFHTALGLYAAHSIRRGGRLTPALLLQVKTVLDNLDGQLARATGQTTETGRYLDTEMDLVVNAALNVALVGRWGLPLTLLQSLILTVDYLWERDYRAARGEEFRAAPAQNTDNPHLLAALKAVYAAYFVPQEKLLGAVFERRLNAHAGPTPTQTQRVAYTPQPITGLAANLGLSTQLLALGACLLLGKPRLYAASLPVQAAVLLGVQLWREGRVERTTERGV</sequence>
<dbReference type="InterPro" id="IPR043130">
    <property type="entry name" value="CDP-OH_PTrfase_TM_dom"/>
</dbReference>
<dbReference type="GO" id="GO:0016780">
    <property type="term" value="F:phosphotransferase activity, for other substituted phosphate groups"/>
    <property type="evidence" value="ECO:0007669"/>
    <property type="project" value="InterPro"/>
</dbReference>
<protein>
    <submittedName>
        <fullName evidence="3">CDP-alcohol phosphatidyltransferase</fullName>
    </submittedName>
</protein>
<dbReference type="OrthoDB" id="62798at2"/>
<organism evidence="3 4">
    <name type="scientific">Deinococcus puniceus</name>
    <dbReference type="NCBI Taxonomy" id="1182568"/>
    <lineage>
        <taxon>Bacteria</taxon>
        <taxon>Thermotogati</taxon>
        <taxon>Deinococcota</taxon>
        <taxon>Deinococci</taxon>
        <taxon>Deinococcales</taxon>
        <taxon>Deinococcaceae</taxon>
        <taxon>Deinococcus</taxon>
    </lineage>
</organism>